<evidence type="ECO:0000256" key="4">
    <source>
        <dbReference type="ARBA" id="ARBA00009567"/>
    </source>
</evidence>
<keyword evidence="8" id="KW-0539">Nucleus</keyword>
<dbReference type="GO" id="GO:0033588">
    <property type="term" value="C:elongator holoenzyme complex"/>
    <property type="evidence" value="ECO:0007669"/>
    <property type="project" value="InterPro"/>
</dbReference>
<evidence type="ECO:0000256" key="2">
    <source>
        <dbReference type="ARBA" id="ARBA00004496"/>
    </source>
</evidence>
<evidence type="ECO:0000256" key="6">
    <source>
        <dbReference type="ARBA" id="ARBA00022490"/>
    </source>
</evidence>
<evidence type="ECO:0000256" key="8">
    <source>
        <dbReference type="ARBA" id="ARBA00023242"/>
    </source>
</evidence>
<accession>A0A075ATM5</accession>
<dbReference type="UniPathway" id="UPA00988"/>
<organism evidence="10 11">
    <name type="scientific">Rozella allomycis (strain CSF55)</name>
    <dbReference type="NCBI Taxonomy" id="988480"/>
    <lineage>
        <taxon>Eukaryota</taxon>
        <taxon>Fungi</taxon>
        <taxon>Fungi incertae sedis</taxon>
        <taxon>Cryptomycota</taxon>
        <taxon>Cryptomycota incertae sedis</taxon>
        <taxon>Rozella</taxon>
    </lineage>
</organism>
<sequence length="238" mass="27316">MSFESIFKEKTRCALIKKALVISDDKKFWKHILPRTTVLSSIEDLNMESRNMETFVVIVDNIDDRLVKEVFTYLRIASGKNHVLMLSHSFRNNTFDRLSLESLCDVELSVEHHDHLIQEMNLEEFLLDGAQMANESDFLVCTSLVKKSSGKIDKLEFKIYNKNGQLIAEPRESKQALKSGPSNPEGQVTSSFNLELTESQKMAKENVELPYTRKSEIIYTLDATEDFDEEDPDADLEI</sequence>
<dbReference type="Proteomes" id="UP000030755">
    <property type="component" value="Unassembled WGS sequence"/>
</dbReference>
<comment type="subcellular location">
    <subcellularLocation>
        <location evidence="2">Cytoplasm</location>
    </subcellularLocation>
    <subcellularLocation>
        <location evidence="1">Nucleus</location>
    </subcellularLocation>
</comment>
<protein>
    <recommendedName>
        <fullName evidence="5">Elongator complex protein 5</fullName>
    </recommendedName>
</protein>
<dbReference type="OrthoDB" id="166907at2759"/>
<evidence type="ECO:0000256" key="3">
    <source>
        <dbReference type="ARBA" id="ARBA00005043"/>
    </source>
</evidence>
<comment type="similarity">
    <text evidence="4">Belongs to the ELP5 family.</text>
</comment>
<dbReference type="STRING" id="988480.A0A075ATM5"/>
<dbReference type="GO" id="GO:0005634">
    <property type="term" value="C:nucleus"/>
    <property type="evidence" value="ECO:0007669"/>
    <property type="project" value="UniProtKB-SubCell"/>
</dbReference>
<evidence type="ECO:0000313" key="11">
    <source>
        <dbReference type="Proteomes" id="UP000030755"/>
    </source>
</evidence>
<dbReference type="PANTHER" id="PTHR15641:SF1">
    <property type="entry name" value="ELONGATOR COMPLEX PROTEIN 5"/>
    <property type="match status" value="1"/>
</dbReference>
<keyword evidence="11" id="KW-1185">Reference proteome</keyword>
<evidence type="ECO:0000256" key="9">
    <source>
        <dbReference type="SAM" id="MobiDB-lite"/>
    </source>
</evidence>
<dbReference type="AlphaFoldDB" id="A0A075ATM5"/>
<keyword evidence="7" id="KW-0819">tRNA processing</keyword>
<dbReference type="PANTHER" id="PTHR15641">
    <property type="entry name" value="ELONGATOR COMPLEX PROTEIN 5"/>
    <property type="match status" value="1"/>
</dbReference>
<dbReference type="InterPro" id="IPR019519">
    <property type="entry name" value="Elp5"/>
</dbReference>
<dbReference type="EMBL" id="KE561047">
    <property type="protein sequence ID" value="EPZ33626.1"/>
    <property type="molecule type" value="Genomic_DNA"/>
</dbReference>
<evidence type="ECO:0000256" key="7">
    <source>
        <dbReference type="ARBA" id="ARBA00022694"/>
    </source>
</evidence>
<dbReference type="GO" id="GO:0002098">
    <property type="term" value="P:tRNA wobble uridine modification"/>
    <property type="evidence" value="ECO:0007669"/>
    <property type="project" value="InterPro"/>
</dbReference>
<dbReference type="HOGENOM" id="CLU_1166407_0_0_1"/>
<evidence type="ECO:0000313" key="10">
    <source>
        <dbReference type="EMBL" id="EPZ33626.1"/>
    </source>
</evidence>
<feature type="region of interest" description="Disordered" evidence="9">
    <location>
        <begin position="173"/>
        <end position="196"/>
    </location>
</feature>
<keyword evidence="6" id="KW-0963">Cytoplasm</keyword>
<evidence type="ECO:0000256" key="5">
    <source>
        <dbReference type="ARBA" id="ARBA00020264"/>
    </source>
</evidence>
<evidence type="ECO:0000256" key="1">
    <source>
        <dbReference type="ARBA" id="ARBA00004123"/>
    </source>
</evidence>
<dbReference type="GO" id="GO:0000049">
    <property type="term" value="F:tRNA binding"/>
    <property type="evidence" value="ECO:0007669"/>
    <property type="project" value="TreeGrafter"/>
</dbReference>
<name>A0A075ATM5_ROZAC</name>
<dbReference type="Pfam" id="PF10483">
    <property type="entry name" value="Elong_Iki1"/>
    <property type="match status" value="1"/>
</dbReference>
<dbReference type="GO" id="GO:0005829">
    <property type="term" value="C:cytosol"/>
    <property type="evidence" value="ECO:0007669"/>
    <property type="project" value="TreeGrafter"/>
</dbReference>
<gene>
    <name evidence="10" type="ORF">O9G_000401</name>
</gene>
<feature type="compositionally biased region" description="Polar residues" evidence="9">
    <location>
        <begin position="180"/>
        <end position="196"/>
    </location>
</feature>
<comment type="pathway">
    <text evidence="3">tRNA modification; 5-methoxycarbonylmethyl-2-thiouridine-tRNA biosynthesis.</text>
</comment>
<proteinExistence type="inferred from homology"/>
<reference evidence="10 11" key="1">
    <citation type="journal article" date="2013" name="Curr. Biol.">
        <title>Shared signatures of parasitism and phylogenomics unite Cryptomycota and microsporidia.</title>
        <authorList>
            <person name="James T.Y."/>
            <person name="Pelin A."/>
            <person name="Bonen L."/>
            <person name="Ahrendt S."/>
            <person name="Sain D."/>
            <person name="Corradi N."/>
            <person name="Stajich J.E."/>
        </authorList>
    </citation>
    <scope>NUCLEOTIDE SEQUENCE [LARGE SCALE GENOMIC DNA]</scope>
    <source>
        <strain evidence="10 11">CSF55</strain>
    </source>
</reference>